<dbReference type="AlphaFoldDB" id="A0AAW9IKY2"/>
<dbReference type="EMBL" id="WNVM01000554">
    <property type="protein sequence ID" value="MDZ5010593.1"/>
    <property type="molecule type" value="Genomic_DNA"/>
</dbReference>
<keyword evidence="1" id="KW-1133">Transmembrane helix</keyword>
<feature type="transmembrane region" description="Helical" evidence="1">
    <location>
        <begin position="29"/>
        <end position="47"/>
    </location>
</feature>
<evidence type="ECO:0000313" key="3">
    <source>
        <dbReference type="Proteomes" id="UP001292368"/>
    </source>
</evidence>
<accession>A0AAW9IKY2</accession>
<comment type="caution">
    <text evidence="2">The sequence shown here is derived from an EMBL/GenBank/DDBJ whole genome shotgun (WGS) entry which is preliminary data.</text>
</comment>
<evidence type="ECO:0000313" key="2">
    <source>
        <dbReference type="EMBL" id="MDZ5010593.1"/>
    </source>
</evidence>
<organism evidence="2 3">
    <name type="scientific">Clostridium perfringens</name>
    <dbReference type="NCBI Taxonomy" id="1502"/>
    <lineage>
        <taxon>Bacteria</taxon>
        <taxon>Bacillati</taxon>
        <taxon>Bacillota</taxon>
        <taxon>Clostridia</taxon>
        <taxon>Eubacteriales</taxon>
        <taxon>Clostridiaceae</taxon>
        <taxon>Clostridium</taxon>
    </lineage>
</organism>
<protein>
    <submittedName>
        <fullName evidence="2">Uncharacterized protein</fullName>
    </submittedName>
</protein>
<gene>
    <name evidence="2" type="ORF">GNF77_17170</name>
</gene>
<proteinExistence type="predicted"/>
<keyword evidence="1" id="KW-0472">Membrane</keyword>
<evidence type="ECO:0000256" key="1">
    <source>
        <dbReference type="SAM" id="Phobius"/>
    </source>
</evidence>
<feature type="non-terminal residue" evidence="2">
    <location>
        <position position="135"/>
    </location>
</feature>
<keyword evidence="1" id="KW-0812">Transmembrane</keyword>
<reference evidence="2" key="1">
    <citation type="submission" date="2019-11" db="EMBL/GenBank/DDBJ databases">
        <title>Characterization of Clostridium perfringens isolates from swine manure treated agricultural soils.</title>
        <authorList>
            <person name="Wushke S.T."/>
        </authorList>
    </citation>
    <scope>NUCLEOTIDE SEQUENCE</scope>
    <source>
        <strain evidence="2">V2</strain>
    </source>
</reference>
<feature type="transmembrane region" description="Helical" evidence="1">
    <location>
        <begin position="53"/>
        <end position="72"/>
    </location>
</feature>
<dbReference type="RefSeq" id="WP_322382397.1">
    <property type="nucleotide sequence ID" value="NZ_WNVM01000554.1"/>
</dbReference>
<dbReference type="Proteomes" id="UP001292368">
    <property type="component" value="Unassembled WGS sequence"/>
</dbReference>
<name>A0AAW9IKY2_CLOPF</name>
<sequence>MEIKYKNTIEDVEIFCNYFSEKFLKGSLYIEKFLLVAIPFFSGIYYSNVENTILYFFTNSVVMTIIVIYMIFKLEPKFKRNVAKKQAIKMFNKNKYFSNEKTLSIDNESIIVKYDNDSLEIKLNKGIVLDVLDKY</sequence>